<dbReference type="Pfam" id="PF13489">
    <property type="entry name" value="Methyltransf_23"/>
    <property type="match status" value="1"/>
</dbReference>
<reference evidence="1" key="1">
    <citation type="submission" date="2018-05" db="EMBL/GenBank/DDBJ databases">
        <authorList>
            <person name="Lanie J.A."/>
            <person name="Ng W.-L."/>
            <person name="Kazmierczak K.M."/>
            <person name="Andrzejewski T.M."/>
            <person name="Davidsen T.M."/>
            <person name="Wayne K.J."/>
            <person name="Tettelin H."/>
            <person name="Glass J.I."/>
            <person name="Rusch D."/>
            <person name="Podicherti R."/>
            <person name="Tsui H.-C.T."/>
            <person name="Winkler M.E."/>
        </authorList>
    </citation>
    <scope>NUCLEOTIDE SEQUENCE</scope>
</reference>
<accession>A0A381ZPL6</accession>
<dbReference type="EMBL" id="UINC01021983">
    <property type="protein sequence ID" value="SVA90683.1"/>
    <property type="molecule type" value="Genomic_DNA"/>
</dbReference>
<dbReference type="Gene3D" id="3.40.50.150">
    <property type="entry name" value="Vaccinia Virus protein VP39"/>
    <property type="match status" value="1"/>
</dbReference>
<evidence type="ECO:0000313" key="1">
    <source>
        <dbReference type="EMBL" id="SVA90683.1"/>
    </source>
</evidence>
<organism evidence="1">
    <name type="scientific">marine metagenome</name>
    <dbReference type="NCBI Taxonomy" id="408172"/>
    <lineage>
        <taxon>unclassified sequences</taxon>
        <taxon>metagenomes</taxon>
        <taxon>ecological metagenomes</taxon>
    </lineage>
</organism>
<dbReference type="AlphaFoldDB" id="A0A381ZPL6"/>
<sequence length="359" mass="42298">FLGYGENLMSKSLYINDLIPMITLSDFQKKSISNLLSDIDNKILKLKFNNCLCKNQNVGNDIIISEKDRYGIPVKNLICSKCGLIRSEKIFDQESNINFYKYYYRNIYVGLSKPNEKFFDDQINRGVEFLTLLNKYLEIKDINNLLEIGCGSGGILYPFHKMKLSCTGVDYDEAYMEYGRLKGLSLIYGNYKNIIEDNSVDLLILSHVMEHFSNPIEDMINVINKVKSNKYLLVEVPGIFIINKIYLSPIYYLQNAHVFNYYFSYLKVFFENLGLEIIYGDERCTFILKKPEKWGIPEINSIYDDSLKIYPKIINSYIRKTFFQYKYSLSPYVWKRKLIKVLDYFGIKERIIRILQERK</sequence>
<gene>
    <name evidence="1" type="ORF">METZ01_LOCUS143537</name>
</gene>
<name>A0A381ZPL6_9ZZZZ</name>
<dbReference type="CDD" id="cd02440">
    <property type="entry name" value="AdoMet_MTases"/>
    <property type="match status" value="1"/>
</dbReference>
<protein>
    <recommendedName>
        <fullName evidence="2">Methyltransferase type 11 domain-containing protein</fullName>
    </recommendedName>
</protein>
<feature type="non-terminal residue" evidence="1">
    <location>
        <position position="1"/>
    </location>
</feature>
<evidence type="ECO:0008006" key="2">
    <source>
        <dbReference type="Google" id="ProtNLM"/>
    </source>
</evidence>
<proteinExistence type="predicted"/>
<dbReference type="InterPro" id="IPR029063">
    <property type="entry name" value="SAM-dependent_MTases_sf"/>
</dbReference>
<dbReference type="SUPFAM" id="SSF53335">
    <property type="entry name" value="S-adenosyl-L-methionine-dependent methyltransferases"/>
    <property type="match status" value="1"/>
</dbReference>